<keyword evidence="4 5" id="KW-0810">Translation regulation</keyword>
<dbReference type="NCBIfam" id="TIGR00090">
    <property type="entry name" value="rsfS_iojap_ybeB"/>
    <property type="match status" value="1"/>
</dbReference>
<comment type="caution">
    <text evidence="6">The sequence shown here is derived from an EMBL/GenBank/DDBJ whole genome shotgun (WGS) entry which is preliminary data.</text>
</comment>
<dbReference type="GO" id="GO:0043023">
    <property type="term" value="F:ribosomal large subunit binding"/>
    <property type="evidence" value="ECO:0007669"/>
    <property type="project" value="TreeGrafter"/>
</dbReference>
<dbReference type="AlphaFoldDB" id="A0A4R6BM20"/>
<reference evidence="6 7" key="1">
    <citation type="submission" date="2019-01" db="EMBL/GenBank/DDBJ databases">
        <title>Draft genome sequences of the type strains of six Macrococcus species.</title>
        <authorList>
            <person name="Mazhar S."/>
            <person name="Altermann E."/>
            <person name="Hill C."/>
            <person name="Mcauliffe O."/>
        </authorList>
    </citation>
    <scope>NUCLEOTIDE SEQUENCE [LARGE SCALE GENOMIC DNA]</scope>
    <source>
        <strain evidence="6 7">CCM4809</strain>
    </source>
</reference>
<dbReference type="GO" id="GO:0090071">
    <property type="term" value="P:negative regulation of ribosome biogenesis"/>
    <property type="evidence" value="ECO:0007669"/>
    <property type="project" value="UniProtKB-UniRule"/>
</dbReference>
<dbReference type="FunFam" id="3.30.460.10:FF:000015">
    <property type="entry name" value="Ribosomal silencing factor RsfS"/>
    <property type="match status" value="1"/>
</dbReference>
<dbReference type="HAMAP" id="MF_01477">
    <property type="entry name" value="Iojap_RsfS"/>
    <property type="match status" value="1"/>
</dbReference>
<dbReference type="Pfam" id="PF02410">
    <property type="entry name" value="RsfS"/>
    <property type="match status" value="1"/>
</dbReference>
<dbReference type="PANTHER" id="PTHR21043">
    <property type="entry name" value="IOJAP SUPERFAMILY ORTHOLOG"/>
    <property type="match status" value="1"/>
</dbReference>
<keyword evidence="7" id="KW-1185">Reference proteome</keyword>
<comment type="subunit">
    <text evidence="5">Interacts with ribosomal protein uL14 (rplN).</text>
</comment>
<dbReference type="GO" id="GO:0005737">
    <property type="term" value="C:cytoplasm"/>
    <property type="evidence" value="ECO:0007669"/>
    <property type="project" value="UniProtKB-SubCell"/>
</dbReference>
<evidence type="ECO:0000256" key="5">
    <source>
        <dbReference type="HAMAP-Rule" id="MF_01477"/>
    </source>
</evidence>
<dbReference type="OrthoDB" id="9793681at2"/>
<sequence length="114" mass="13270">MDSKQLLELAFKACDDKKAEEIIGIDVKEISGITDYYVICHANSDRQVQAIAREVKEQAEEVGIEVGKLEGFNEAQWILVDLDDVVVHIFHREERGYYNLERLYRDAEFITYEQ</sequence>
<dbReference type="Proteomes" id="UP000295328">
    <property type="component" value="Unassembled WGS sequence"/>
</dbReference>
<keyword evidence="3 5" id="KW-0678">Repressor</keyword>
<evidence type="ECO:0000256" key="3">
    <source>
        <dbReference type="ARBA" id="ARBA00022491"/>
    </source>
</evidence>
<dbReference type="InterPro" id="IPR043519">
    <property type="entry name" value="NT_sf"/>
</dbReference>
<evidence type="ECO:0000256" key="4">
    <source>
        <dbReference type="ARBA" id="ARBA00022845"/>
    </source>
</evidence>
<dbReference type="SUPFAM" id="SSF81301">
    <property type="entry name" value="Nucleotidyltransferase"/>
    <property type="match status" value="1"/>
</dbReference>
<evidence type="ECO:0000313" key="6">
    <source>
        <dbReference type="EMBL" id="TDM02859.1"/>
    </source>
</evidence>
<evidence type="ECO:0000256" key="2">
    <source>
        <dbReference type="ARBA" id="ARBA00022490"/>
    </source>
</evidence>
<proteinExistence type="inferred from homology"/>
<comment type="similarity">
    <text evidence="1 5">Belongs to the Iojap/RsfS family.</text>
</comment>
<comment type="function">
    <text evidence="5">Functions as a ribosomal silencing factor. Interacts with ribosomal protein uL14 (rplN), blocking formation of intersubunit bridge B8. Prevents association of the 30S and 50S ribosomal subunits and the formation of functional ribosomes, thus repressing translation.</text>
</comment>
<keyword evidence="2 5" id="KW-0963">Cytoplasm</keyword>
<dbReference type="PANTHER" id="PTHR21043:SF0">
    <property type="entry name" value="MITOCHONDRIAL ASSEMBLY OF RIBOSOMAL LARGE SUBUNIT PROTEIN 1"/>
    <property type="match status" value="1"/>
</dbReference>
<dbReference type="GO" id="GO:0017148">
    <property type="term" value="P:negative regulation of translation"/>
    <property type="evidence" value="ECO:0007669"/>
    <property type="project" value="UniProtKB-UniRule"/>
</dbReference>
<evidence type="ECO:0000313" key="7">
    <source>
        <dbReference type="Proteomes" id="UP000295328"/>
    </source>
</evidence>
<dbReference type="EMBL" id="SCWE01000001">
    <property type="protein sequence ID" value="TDM02859.1"/>
    <property type="molecule type" value="Genomic_DNA"/>
</dbReference>
<accession>A0A4R6BM20</accession>
<protein>
    <recommendedName>
        <fullName evidence="5">Ribosomal silencing factor RsfS</fullName>
    </recommendedName>
</protein>
<organism evidence="6 7">
    <name type="scientific">Macrococcus hajekii</name>
    <dbReference type="NCBI Taxonomy" id="198482"/>
    <lineage>
        <taxon>Bacteria</taxon>
        <taxon>Bacillati</taxon>
        <taxon>Bacillota</taxon>
        <taxon>Bacilli</taxon>
        <taxon>Bacillales</taxon>
        <taxon>Staphylococcaceae</taxon>
        <taxon>Macrococcus</taxon>
    </lineage>
</organism>
<dbReference type="RefSeq" id="WP_133428947.1">
    <property type="nucleotide sequence ID" value="NZ_BMCC01000002.1"/>
</dbReference>
<dbReference type="InterPro" id="IPR004394">
    <property type="entry name" value="Iojap/RsfS/C7orf30"/>
</dbReference>
<evidence type="ECO:0000256" key="1">
    <source>
        <dbReference type="ARBA" id="ARBA00010574"/>
    </source>
</evidence>
<comment type="subcellular location">
    <subcellularLocation>
        <location evidence="5">Cytoplasm</location>
    </subcellularLocation>
</comment>
<dbReference type="GO" id="GO:0042256">
    <property type="term" value="P:cytosolic ribosome assembly"/>
    <property type="evidence" value="ECO:0007669"/>
    <property type="project" value="UniProtKB-UniRule"/>
</dbReference>
<dbReference type="Gene3D" id="3.30.460.10">
    <property type="entry name" value="Beta Polymerase, domain 2"/>
    <property type="match status" value="1"/>
</dbReference>
<name>A0A4R6BM20_9STAP</name>
<gene>
    <name evidence="5 6" type="primary">rsfS</name>
    <name evidence="6" type="ORF">ERX37_01865</name>
</gene>